<dbReference type="Proteomes" id="UP000219636">
    <property type="component" value="Unassembled WGS sequence"/>
</dbReference>
<dbReference type="OrthoDB" id="3176072at2"/>
<evidence type="ECO:0000313" key="2">
    <source>
        <dbReference type="Proteomes" id="UP000219636"/>
    </source>
</evidence>
<sequence length="84" mass="9400">MKINWKVRLRHKQFWVAIISALVLLANQVADIFGVDITILSSQVQQTLETILLILALLGVVIDPTTSGIKDSDQALTYKKPKKK</sequence>
<evidence type="ECO:0000313" key="1">
    <source>
        <dbReference type="EMBL" id="SOC27087.1"/>
    </source>
</evidence>
<dbReference type="RefSeq" id="WP_097075313.1">
    <property type="nucleotide sequence ID" value="NZ_OBMQ01000021.1"/>
</dbReference>
<reference evidence="2" key="1">
    <citation type="submission" date="2017-08" db="EMBL/GenBank/DDBJ databases">
        <authorList>
            <person name="Varghese N."/>
            <person name="Submissions S."/>
        </authorList>
    </citation>
    <scope>NUCLEOTIDE SEQUENCE [LARGE SCALE GENOMIC DNA]</scope>
    <source>
        <strain evidence="2">JC22</strain>
    </source>
</reference>
<protein>
    <submittedName>
        <fullName evidence="1">Phi LC3 family holin</fullName>
    </submittedName>
</protein>
<organism evidence="1 2">
    <name type="scientific">Ureibacillus xyleni</name>
    <dbReference type="NCBI Taxonomy" id="614648"/>
    <lineage>
        <taxon>Bacteria</taxon>
        <taxon>Bacillati</taxon>
        <taxon>Bacillota</taxon>
        <taxon>Bacilli</taxon>
        <taxon>Bacillales</taxon>
        <taxon>Caryophanaceae</taxon>
        <taxon>Ureibacillus</taxon>
    </lineage>
</organism>
<proteinExistence type="predicted"/>
<dbReference type="EMBL" id="OBMQ01000021">
    <property type="protein sequence ID" value="SOC27087.1"/>
    <property type="molecule type" value="Genomic_DNA"/>
</dbReference>
<dbReference type="InterPro" id="IPR006485">
    <property type="entry name" value="Phage-like_holin"/>
</dbReference>
<keyword evidence="2" id="KW-1185">Reference proteome</keyword>
<name>A0A285TSX1_9BACL</name>
<gene>
    <name evidence="1" type="ORF">SAMN05880501_1216</name>
</gene>
<dbReference type="AlphaFoldDB" id="A0A285TSX1"/>
<accession>A0A285TSX1</accession>
<dbReference type="Pfam" id="PF04531">
    <property type="entry name" value="Phage_holin_1"/>
    <property type="match status" value="1"/>
</dbReference>
<dbReference type="NCBIfam" id="TIGR01598">
    <property type="entry name" value="holin_phiLC3"/>
    <property type="match status" value="1"/>
</dbReference>